<dbReference type="Gene3D" id="1.10.443.10">
    <property type="entry name" value="Intergrase catalytic core"/>
    <property type="match status" value="1"/>
</dbReference>
<dbReference type="PROSITE" id="PS51898">
    <property type="entry name" value="TYR_RECOMBINASE"/>
    <property type="match status" value="1"/>
</dbReference>
<organism evidence="4 5">
    <name type="scientific">Paramuricea clavata</name>
    <name type="common">Red gorgonian</name>
    <name type="synonym">Violescent sea-whip</name>
    <dbReference type="NCBI Taxonomy" id="317549"/>
    <lineage>
        <taxon>Eukaryota</taxon>
        <taxon>Metazoa</taxon>
        <taxon>Cnidaria</taxon>
        <taxon>Anthozoa</taxon>
        <taxon>Octocorallia</taxon>
        <taxon>Malacalcyonacea</taxon>
        <taxon>Plexauridae</taxon>
        <taxon>Paramuricea</taxon>
    </lineage>
</organism>
<feature type="compositionally biased region" description="Basic and acidic residues" evidence="3">
    <location>
        <begin position="100"/>
        <end position="116"/>
    </location>
</feature>
<dbReference type="GO" id="GO:0015074">
    <property type="term" value="P:DNA integration"/>
    <property type="evidence" value="ECO:0007669"/>
    <property type="project" value="InterPro"/>
</dbReference>
<dbReference type="InterPro" id="IPR013762">
    <property type="entry name" value="Integrase-like_cat_sf"/>
</dbReference>
<dbReference type="Proteomes" id="UP001152795">
    <property type="component" value="Unassembled WGS sequence"/>
</dbReference>
<reference evidence="4" key="1">
    <citation type="submission" date="2020-04" db="EMBL/GenBank/DDBJ databases">
        <authorList>
            <person name="Alioto T."/>
            <person name="Alioto T."/>
            <person name="Gomez Garrido J."/>
        </authorList>
    </citation>
    <scope>NUCLEOTIDE SEQUENCE</scope>
    <source>
        <strain evidence="4">A484AB</strain>
    </source>
</reference>
<comment type="caution">
    <text evidence="4">The sequence shown here is derived from an EMBL/GenBank/DDBJ whole genome shotgun (WGS) entry which is preliminary data.</text>
</comment>
<feature type="region of interest" description="Disordered" evidence="3">
    <location>
        <begin position="1"/>
        <end position="120"/>
    </location>
</feature>
<keyword evidence="2" id="KW-0233">DNA recombination</keyword>
<accession>A0A7D9L1W8</accession>
<keyword evidence="5" id="KW-1185">Reference proteome</keyword>
<dbReference type="InterPro" id="IPR011010">
    <property type="entry name" value="DNA_brk_join_enz"/>
</dbReference>
<evidence type="ECO:0000313" key="4">
    <source>
        <dbReference type="EMBL" id="CAB4024448.1"/>
    </source>
</evidence>
<dbReference type="GO" id="GO:0003677">
    <property type="term" value="F:DNA binding"/>
    <property type="evidence" value="ECO:0007669"/>
    <property type="project" value="UniProtKB-KW"/>
</dbReference>
<protein>
    <submittedName>
        <fullName evidence="4">Neurofilament medium polypeptide</fullName>
    </submittedName>
</protein>
<dbReference type="GO" id="GO:0006310">
    <property type="term" value="P:DNA recombination"/>
    <property type="evidence" value="ECO:0007669"/>
    <property type="project" value="UniProtKB-KW"/>
</dbReference>
<dbReference type="InterPro" id="IPR050090">
    <property type="entry name" value="Tyrosine_recombinase_XerCD"/>
</dbReference>
<dbReference type="OrthoDB" id="6012729at2759"/>
<keyword evidence="1" id="KW-0238">DNA-binding</keyword>
<sequence length="561" mass="63402">SKLRKDIEKEIKDDNRKKTPQKTQKKRDTLAEKGRKSVVSIPAKKPAAKRRLQLCDNPTSPSQHPSDGSPPSHHSSDSSPPSHHSSNDYPDSPDLFIDSTHSHPSDEIPTLEHPDVTAEPPEELAVPKEIQRSSIAKVVEIQPLLARFLDHLLSVEGGRRGPKPSREAQWRVGRLLYEVDETLANVNLLWNDDAMVHIRRAFIEGNHLLTKPRKVGTLRAYLSALLMFYNFLLTRASSLANEFGFQQNDFSLVKEFQGRVSNWMKSFTEESASRKTEVHQEDFQSLLTSSQMWNLFNSPLHDKFEKRFEKLDDPENEFVELRDYLITMLLLQSAQHPGAVCNLTINKFQAGEWDESTSVKQFVTLTKRHKTAGTGPASLSWDTRIYKCAQIYLEVLRPTVANKHSFLQRKDKREKEPLFFLTVRGNPIPSSQISNRITKVAKLLDPSISGNVTGKQIRKSAVSSHRQLDDSGESSGLSKEELARQMSHSTSTAEGHYAMRDTIKGHARASNFLHYVVATTPGKAKSPKKMKPEGLWKAVVRRKVSPEKPLRSLQSNCLVSN</sequence>
<feature type="compositionally biased region" description="Basic and acidic residues" evidence="3">
    <location>
        <begin position="1"/>
        <end position="17"/>
    </location>
</feature>
<gene>
    <name evidence="4" type="ORF">PACLA_8A026262</name>
</gene>
<evidence type="ECO:0000256" key="2">
    <source>
        <dbReference type="ARBA" id="ARBA00023172"/>
    </source>
</evidence>
<name>A0A7D9L1W8_PARCT</name>
<feature type="compositionally biased region" description="Basic and acidic residues" evidence="3">
    <location>
        <begin position="26"/>
        <end position="35"/>
    </location>
</feature>
<evidence type="ECO:0000313" key="5">
    <source>
        <dbReference type="Proteomes" id="UP001152795"/>
    </source>
</evidence>
<dbReference type="PANTHER" id="PTHR30349:SF41">
    <property type="entry name" value="INTEGRASE_RECOMBINASE PROTEIN MJ0367-RELATED"/>
    <property type="match status" value="1"/>
</dbReference>
<feature type="non-terminal residue" evidence="4">
    <location>
        <position position="561"/>
    </location>
</feature>
<feature type="region of interest" description="Disordered" evidence="3">
    <location>
        <begin position="454"/>
        <end position="493"/>
    </location>
</feature>
<feature type="compositionally biased region" description="Low complexity" evidence="3">
    <location>
        <begin position="60"/>
        <end position="94"/>
    </location>
</feature>
<evidence type="ECO:0000256" key="3">
    <source>
        <dbReference type="SAM" id="MobiDB-lite"/>
    </source>
</evidence>
<dbReference type="SUPFAM" id="SSF56349">
    <property type="entry name" value="DNA breaking-rejoining enzymes"/>
    <property type="match status" value="1"/>
</dbReference>
<evidence type="ECO:0000256" key="1">
    <source>
        <dbReference type="ARBA" id="ARBA00023125"/>
    </source>
</evidence>
<dbReference type="PANTHER" id="PTHR30349">
    <property type="entry name" value="PHAGE INTEGRASE-RELATED"/>
    <property type="match status" value="1"/>
</dbReference>
<dbReference type="EMBL" id="CACRXK020013041">
    <property type="protein sequence ID" value="CAB4024448.1"/>
    <property type="molecule type" value="Genomic_DNA"/>
</dbReference>
<dbReference type="InterPro" id="IPR002104">
    <property type="entry name" value="Integrase_catalytic"/>
</dbReference>
<proteinExistence type="predicted"/>
<dbReference type="AlphaFoldDB" id="A0A7D9L1W8"/>